<dbReference type="GeneID" id="80876309"/>
<proteinExistence type="predicted"/>
<dbReference type="EMBL" id="CP115612">
    <property type="protein sequence ID" value="WBW73610.1"/>
    <property type="molecule type" value="Genomic_DNA"/>
</dbReference>
<dbReference type="AlphaFoldDB" id="A0AAF0AX09"/>
<protein>
    <submittedName>
        <fullName evidence="1">EKC/KEOPS complex subunit Gon7</fullName>
    </submittedName>
</protein>
<accession>A0AAF0AX09</accession>
<evidence type="ECO:0000313" key="1">
    <source>
        <dbReference type="EMBL" id="WBW73610.1"/>
    </source>
</evidence>
<keyword evidence="2" id="KW-1185">Reference proteome</keyword>
<gene>
    <name evidence="1" type="primary">gon7</name>
    <name evidence="1" type="ORF">SOMG_02829</name>
</gene>
<dbReference type="Proteomes" id="UP001212411">
    <property type="component" value="Chromosome 2"/>
</dbReference>
<evidence type="ECO:0000313" key="2">
    <source>
        <dbReference type="Proteomes" id="UP001212411"/>
    </source>
</evidence>
<dbReference type="RefSeq" id="XP_056037853.1">
    <property type="nucleotide sequence ID" value="XM_056181620.1"/>
</dbReference>
<dbReference type="KEGG" id="som:SOMG_02829"/>
<organism evidence="1 2">
    <name type="scientific">Schizosaccharomyces osmophilus</name>
    <dbReference type="NCBI Taxonomy" id="2545709"/>
    <lineage>
        <taxon>Eukaryota</taxon>
        <taxon>Fungi</taxon>
        <taxon>Dikarya</taxon>
        <taxon>Ascomycota</taxon>
        <taxon>Taphrinomycotina</taxon>
        <taxon>Schizosaccharomycetes</taxon>
        <taxon>Schizosaccharomycetales</taxon>
        <taxon>Schizosaccharomycetaceae</taxon>
        <taxon>Schizosaccharomyces</taxon>
    </lineage>
</organism>
<reference evidence="1 2" key="1">
    <citation type="journal article" date="2023" name="G3 (Bethesda)">
        <title>A high-quality reference genome for the fission yeast Schizosaccharomyces osmophilus.</title>
        <authorList>
            <person name="Jia G.S."/>
            <person name="Zhang W.C."/>
            <person name="Liang Y."/>
            <person name="Liu X.H."/>
            <person name="Rhind N."/>
            <person name="Pidoux A."/>
            <person name="Brysch-Herzberg M."/>
            <person name="Du L.L."/>
        </authorList>
    </citation>
    <scope>NUCLEOTIDE SEQUENCE [LARGE SCALE GENOMIC DNA]</scope>
    <source>
        <strain evidence="1 2">CBS 15793</strain>
    </source>
</reference>
<name>A0AAF0AX09_9SCHI</name>
<sequence length="70" mass="8330">MPDLTLQYTNELDPQHSCSKDLTVEEDKQTFYDSLKHQVRALQEYSNAFFTEKMKYETKIDVPEEQPIML</sequence>